<evidence type="ECO:0000313" key="3">
    <source>
        <dbReference type="Proteomes" id="UP000324767"/>
    </source>
</evidence>
<name>A0A5M8PHS8_9LECA</name>
<protein>
    <submittedName>
        <fullName evidence="2">Uncharacterized protein</fullName>
    </submittedName>
</protein>
<evidence type="ECO:0000256" key="1">
    <source>
        <dbReference type="SAM" id="MobiDB-lite"/>
    </source>
</evidence>
<organism evidence="2 3">
    <name type="scientific">Lasallia pustulata</name>
    <dbReference type="NCBI Taxonomy" id="136370"/>
    <lineage>
        <taxon>Eukaryota</taxon>
        <taxon>Fungi</taxon>
        <taxon>Dikarya</taxon>
        <taxon>Ascomycota</taxon>
        <taxon>Pezizomycotina</taxon>
        <taxon>Lecanoromycetes</taxon>
        <taxon>OSLEUM clade</taxon>
        <taxon>Umbilicariomycetidae</taxon>
        <taxon>Umbilicariales</taxon>
        <taxon>Umbilicariaceae</taxon>
        <taxon>Lasallia</taxon>
    </lineage>
</organism>
<dbReference type="Proteomes" id="UP000324767">
    <property type="component" value="Unassembled WGS sequence"/>
</dbReference>
<gene>
    <name evidence="2" type="ORF">FRX48_07285</name>
</gene>
<feature type="region of interest" description="Disordered" evidence="1">
    <location>
        <begin position="57"/>
        <end position="126"/>
    </location>
</feature>
<evidence type="ECO:0000313" key="2">
    <source>
        <dbReference type="EMBL" id="KAA6408941.1"/>
    </source>
</evidence>
<accession>A0A5M8PHS8</accession>
<comment type="caution">
    <text evidence="2">The sequence shown here is derived from an EMBL/GenBank/DDBJ whole genome shotgun (WGS) entry which is preliminary data.</text>
</comment>
<reference evidence="2 3" key="1">
    <citation type="submission" date="2019-09" db="EMBL/GenBank/DDBJ databases">
        <title>The hologenome of the rock-dwelling lichen Lasallia pustulata.</title>
        <authorList>
            <person name="Greshake Tzovaras B."/>
            <person name="Segers F."/>
            <person name="Bicker A."/>
            <person name="Dal Grande F."/>
            <person name="Otte J."/>
            <person name="Hankeln T."/>
            <person name="Schmitt I."/>
            <person name="Ebersberger I."/>
        </authorList>
    </citation>
    <scope>NUCLEOTIDE SEQUENCE [LARGE SCALE GENOMIC DNA]</scope>
    <source>
        <strain evidence="2">A1-1</strain>
    </source>
</reference>
<dbReference type="AlphaFoldDB" id="A0A5M8PHS8"/>
<dbReference type="OrthoDB" id="410701at2759"/>
<sequence>MPSLSCCPTILGSAIVVSSVRITLAAPATRLITLRPPRCAIRKRVLYCSEAAYHTTRNPRHDVTSPTSPDPQISRAECEGTEGTRNGVKAPDHLAKARLRRSRSAISNEGHRGGVGRRRQRRPSDALVVKAGPSASLAAALQETGHHFAVPASPPQKTDLSHVSPMSLRSRMTRSPPGGMVRVPTRTASVPSRDLQSLLGQYIQFVDPILRQSSSSSNVESSENGLDQTLLEILNEEALVLLRSKGYGVADLTAWAWVLTTKSSEKAALRLVMLANSPAEGFTTSASPVPTFLYLFLLRRKHINARALRILIVHAWDRLQGRKNLQWSADEAAMLHLRTGQDWFTKRSKSSAQEPRYYRIMSETTIVVMIIRLTRHARKVWPAAFISIAAMLTKHVNGRKGARSSLSPRIPDERTHVRLTFLYNKVLSLLAIPSSMNPFRSVPYHQRAQFALLRRMSEYEPPLAINREGYRAFARVQLAHRKTIRERDWAELKARSWPPWKEERLGIDTEKGVEYGTSRAQESLLRLKEAGYSMQMWDNAASVLAGWDTDRSPTIQTRTLLRKPVMSCRRACASTTEGSKTESDSALWAARIRATRTVDEAWACFLTRMDRRLTHSQSIYYAMFEKLVFDKKRRRQDSNSTIEGIIHLNDVHTRPELPGDSKEVSAVPTSPREAIYVRTPPPSLDDLFNTMVQHGIKPSGRCLAFLLSHAETLGAGMKYLRASNLPPPIVRGLLNRHSIDHIHVVKQLTSMPHYMLAAFIKLLSRFTNPVSSGYETAAEELKPTTDGPGNPIRLVSVYRTRRTSPLVHAFNVISACKPLYRPPWNSLLSSLARPGVIVDTSTHDDDSDVQDMLSWTIAMQLLDQMQSIGLDLDFQGFQIICTGYEKAVLASLRVLKALRTGTRDVVADSCVDTPASPEGANPSKVSAEQIISHGLGRVKGFFKELVQIPSWGRTSTATAPAQWPNAVDPAVLLPQLMEVPAPAQLHAFVRVLGIRQDYDGILDLVRWMARFAPELRAVAEEARNGASLMRRTLVAVRVFTERSWLDLDEVDNEASEAIMQQIYEVIENIPEWGGWPTDTEVYAYCKRGRFPQ</sequence>
<dbReference type="EMBL" id="VXIT01000012">
    <property type="protein sequence ID" value="KAA6408941.1"/>
    <property type="molecule type" value="Genomic_DNA"/>
</dbReference>
<feature type="region of interest" description="Disordered" evidence="1">
    <location>
        <begin position="149"/>
        <end position="187"/>
    </location>
</feature>
<proteinExistence type="predicted"/>